<keyword evidence="3" id="KW-1185">Reference proteome</keyword>
<name>A0ABR1H9Z5_9HYPO</name>
<keyword evidence="1" id="KW-0560">Oxidoreductase</keyword>
<sequence>MHRPLAEEIVKEFPNISKAVDCFSEGKSTDVCASVLKNKGGKVVVLLDRGKSKIPGVEYELVMAYTVFGRAFAWLPPIGPKWEANPSDRKLLADFSAVLPELAKTVKPLPITMLDGGFDAIPVGLNKLRAGEVSGSKLVINL</sequence>
<dbReference type="InterPro" id="IPR047122">
    <property type="entry name" value="Trans-enoyl_RdTase-like"/>
</dbReference>
<reference evidence="2 3" key="1">
    <citation type="journal article" date="2025" name="Microbiol. Resour. Announc.">
        <title>Draft genome sequences for Neonectria magnoliae and Neonectria punicea, canker pathogens of Liriodendron tulipifera and Acer saccharum in West Virginia.</title>
        <authorList>
            <person name="Petronek H.M."/>
            <person name="Kasson M.T."/>
            <person name="Metheny A.M."/>
            <person name="Stauder C.M."/>
            <person name="Lovett B."/>
            <person name="Lynch S.C."/>
            <person name="Garnas J.R."/>
            <person name="Kasson L.R."/>
            <person name="Stajich J.E."/>
        </authorList>
    </citation>
    <scope>NUCLEOTIDE SEQUENCE [LARGE SCALE GENOMIC DNA]</scope>
    <source>
        <strain evidence="2 3">NRRL 64653</strain>
    </source>
</reference>
<dbReference type="Gene3D" id="3.40.50.720">
    <property type="entry name" value="NAD(P)-binding Rossmann-like Domain"/>
    <property type="match status" value="1"/>
</dbReference>
<protein>
    <submittedName>
        <fullName evidence="2">Uncharacterized protein</fullName>
    </submittedName>
</protein>
<proteinExistence type="predicted"/>
<evidence type="ECO:0000313" key="3">
    <source>
        <dbReference type="Proteomes" id="UP001498476"/>
    </source>
</evidence>
<dbReference type="EMBL" id="JAZAVJ010000054">
    <property type="protein sequence ID" value="KAK7417724.1"/>
    <property type="molecule type" value="Genomic_DNA"/>
</dbReference>
<gene>
    <name evidence="2" type="ORF">QQX98_004380</name>
</gene>
<evidence type="ECO:0000256" key="1">
    <source>
        <dbReference type="ARBA" id="ARBA00023002"/>
    </source>
</evidence>
<comment type="caution">
    <text evidence="2">The sequence shown here is derived from an EMBL/GenBank/DDBJ whole genome shotgun (WGS) entry which is preliminary data.</text>
</comment>
<evidence type="ECO:0000313" key="2">
    <source>
        <dbReference type="EMBL" id="KAK7417724.1"/>
    </source>
</evidence>
<organism evidence="2 3">
    <name type="scientific">Neonectria punicea</name>
    <dbReference type="NCBI Taxonomy" id="979145"/>
    <lineage>
        <taxon>Eukaryota</taxon>
        <taxon>Fungi</taxon>
        <taxon>Dikarya</taxon>
        <taxon>Ascomycota</taxon>
        <taxon>Pezizomycotina</taxon>
        <taxon>Sordariomycetes</taxon>
        <taxon>Hypocreomycetidae</taxon>
        <taxon>Hypocreales</taxon>
        <taxon>Nectriaceae</taxon>
        <taxon>Neonectria</taxon>
    </lineage>
</organism>
<dbReference type="Proteomes" id="UP001498476">
    <property type="component" value="Unassembled WGS sequence"/>
</dbReference>
<dbReference type="PANTHER" id="PTHR45348">
    <property type="entry name" value="HYPOTHETICAL OXIDOREDUCTASE (EUROFUNG)"/>
    <property type="match status" value="1"/>
</dbReference>
<dbReference type="Gene3D" id="3.90.180.10">
    <property type="entry name" value="Medium-chain alcohol dehydrogenases, catalytic domain"/>
    <property type="match status" value="1"/>
</dbReference>
<accession>A0ABR1H9Z5</accession>
<dbReference type="PANTHER" id="PTHR45348:SF7">
    <property type="entry name" value="ZINC BINDING OXIDOREDUCTASE, PUTATIVE-RELATED"/>
    <property type="match status" value="1"/>
</dbReference>